<evidence type="ECO:0000313" key="2">
    <source>
        <dbReference type="EMBL" id="CEO88422.1"/>
    </source>
</evidence>
<reference evidence="3" key="1">
    <citation type="submission" date="2015-01" db="EMBL/GenBank/DDBJ databases">
        <authorList>
            <person name="Manzoor Shahid"/>
            <person name="Zubair Saima"/>
        </authorList>
    </citation>
    <scope>NUCLEOTIDE SEQUENCE [LARGE SCALE GENOMIC DNA]</scope>
    <source>
        <strain evidence="3">Sp3</strain>
    </source>
</reference>
<proteinExistence type="predicted"/>
<dbReference type="Proteomes" id="UP000046155">
    <property type="component" value="Unassembled WGS sequence"/>
</dbReference>
<dbReference type="AntiFam" id="ANF00010">
    <property type="entry name" value="tRNA translation"/>
</dbReference>
<evidence type="ECO:0000256" key="1">
    <source>
        <dbReference type="SAM" id="MobiDB-lite"/>
    </source>
</evidence>
<evidence type="ECO:0000313" key="3">
    <source>
        <dbReference type="Proteomes" id="UP000046155"/>
    </source>
</evidence>
<keyword evidence="3" id="KW-1185">Reference proteome</keyword>
<protein>
    <submittedName>
        <fullName evidence="2">Uncharacterized protein</fullName>
    </submittedName>
</protein>
<dbReference type="AlphaFoldDB" id="A0A0B7ML71"/>
<accession>A0A0B7ML71</accession>
<name>A0A0B7ML71_9FIRM</name>
<gene>
    <name evidence="2" type="ORF">SSCH_1860001</name>
</gene>
<dbReference type="EMBL" id="CDRZ01000097">
    <property type="protein sequence ID" value="CEO88422.1"/>
    <property type="molecule type" value="Genomic_DNA"/>
</dbReference>
<feature type="region of interest" description="Disordered" evidence="1">
    <location>
        <begin position="29"/>
        <end position="58"/>
    </location>
</feature>
<organism evidence="2 3">
    <name type="scientific">Syntrophaceticus schinkii</name>
    <dbReference type="NCBI Taxonomy" id="499207"/>
    <lineage>
        <taxon>Bacteria</taxon>
        <taxon>Bacillati</taxon>
        <taxon>Bacillota</taxon>
        <taxon>Clostridia</taxon>
        <taxon>Thermoanaerobacterales</taxon>
        <taxon>Thermoanaerobacterales Family III. Incertae Sedis</taxon>
        <taxon>Syntrophaceticus</taxon>
    </lineage>
</organism>
<sequence length="126" mass="14319">MRLDHLLSKEYKRHTRLFSFERPRAYSSVGLERTPDKREVGGSNPPRPTKIEVGSQKSEVGKGKKFALRRISTINPTSDILHPASVFRGGVAQLGERLPCKQEVGGSNPLFSTKLFFEKRISRYYI</sequence>